<keyword evidence="12" id="KW-0658">Purine biosynthesis</keyword>
<evidence type="ECO:0000259" key="13">
    <source>
        <dbReference type="Pfam" id="PF00586"/>
    </source>
</evidence>
<dbReference type="SUPFAM" id="SSF56042">
    <property type="entry name" value="PurM C-terminal domain-like"/>
    <property type="match status" value="1"/>
</dbReference>
<name>A0ABP0ENP2_9LACO</name>
<evidence type="ECO:0000313" key="16">
    <source>
        <dbReference type="Proteomes" id="UP001314241"/>
    </source>
</evidence>
<dbReference type="Pfam" id="PF02769">
    <property type="entry name" value="AIRS_C"/>
    <property type="match status" value="1"/>
</dbReference>
<dbReference type="NCBIfam" id="TIGR00878">
    <property type="entry name" value="purM"/>
    <property type="match status" value="1"/>
</dbReference>
<dbReference type="HAMAP" id="MF_00741">
    <property type="entry name" value="AIRS"/>
    <property type="match status" value="1"/>
</dbReference>
<dbReference type="InterPro" id="IPR036676">
    <property type="entry name" value="PurM-like_C_sf"/>
</dbReference>
<comment type="pathway">
    <text evidence="1 12">Purine metabolism; IMP biosynthesis via de novo pathway; 5-amino-1-(5-phospho-D-ribosyl)imidazole from N(2)-formyl-N(1)-(5-phospho-D-ribosyl)glycinamide: step 2/2.</text>
</comment>
<evidence type="ECO:0000259" key="14">
    <source>
        <dbReference type="Pfam" id="PF02769"/>
    </source>
</evidence>
<sequence>MTNKSQAYSEAGIDIAAGNEAVELMTDAVQATYTPNVLSGIGGFGASYALPQDLKEPVLISGTDGVGTKLLIALMAQRHDTIGQDLVGMVVNDILTQGAYPAFMLDYLAVEKMHPRQVQTIVTGIAKAAKESGLALIGGESAEMPDIYSKGHYDLAAFAVGTAERSQLLNPEDAQAGDYLLGLPSSGIHSNGYSLVRRVFQLDEEGQTWRELDQETQNEFIEPTKLYTHALLPLLKSHLIQSAAHITGGGLQENLPRSFGKNLQAELEWGTWPILPIFDKIQARGQLSLDDMLETFNLGLGMVLTVKPADLKQVEAKLQALDEPYYRIGELKSRPENQSGLTFRGPAPW</sequence>
<evidence type="ECO:0000256" key="7">
    <source>
        <dbReference type="ARBA" id="ARBA00022840"/>
    </source>
</evidence>
<evidence type="ECO:0000256" key="9">
    <source>
        <dbReference type="ARBA" id="ARBA00032931"/>
    </source>
</evidence>
<feature type="domain" description="PurM-like C-terminal" evidence="14">
    <location>
        <begin position="175"/>
        <end position="336"/>
    </location>
</feature>
<gene>
    <name evidence="12" type="primary">purM</name>
    <name evidence="15" type="ORF">R54876_GBNLAHCA_00463</name>
</gene>
<evidence type="ECO:0000256" key="12">
    <source>
        <dbReference type="HAMAP-Rule" id="MF_00741"/>
    </source>
</evidence>
<evidence type="ECO:0000256" key="6">
    <source>
        <dbReference type="ARBA" id="ARBA00022741"/>
    </source>
</evidence>
<evidence type="ECO:0000256" key="8">
    <source>
        <dbReference type="ARBA" id="ARBA00031908"/>
    </source>
</evidence>
<dbReference type="InterPro" id="IPR010918">
    <property type="entry name" value="PurM-like_C_dom"/>
</dbReference>
<accession>A0ABP0ENP2</accession>
<evidence type="ECO:0000313" key="15">
    <source>
        <dbReference type="EMBL" id="CAK8053904.1"/>
    </source>
</evidence>
<dbReference type="Pfam" id="PF00586">
    <property type="entry name" value="AIRS"/>
    <property type="match status" value="1"/>
</dbReference>
<comment type="caution">
    <text evidence="15">The sequence shown here is derived from an EMBL/GenBank/DDBJ whole genome shotgun (WGS) entry which is preliminary data.</text>
</comment>
<keyword evidence="6 12" id="KW-0547">Nucleotide-binding</keyword>
<organism evidence="15 16">
    <name type="scientific">Eupransor demetentiae</name>
    <dbReference type="NCBI Taxonomy" id="3109584"/>
    <lineage>
        <taxon>Bacteria</taxon>
        <taxon>Bacillati</taxon>
        <taxon>Bacillota</taxon>
        <taxon>Bacilli</taxon>
        <taxon>Lactobacillales</taxon>
        <taxon>Lactobacillaceae</taxon>
        <taxon>Eupransor</taxon>
    </lineage>
</organism>
<dbReference type="EMBL" id="CAWVOH010000001">
    <property type="protein sequence ID" value="CAK8053904.1"/>
    <property type="molecule type" value="Genomic_DNA"/>
</dbReference>
<protein>
    <recommendedName>
        <fullName evidence="4 12">Phosphoribosylformylglycinamidine cyclo-ligase</fullName>
        <ecNumber evidence="3 12">6.3.3.1</ecNumber>
    </recommendedName>
    <alternativeName>
        <fullName evidence="9 12">AIR synthase</fullName>
    </alternativeName>
    <alternativeName>
        <fullName evidence="10 12">AIRS</fullName>
    </alternativeName>
    <alternativeName>
        <fullName evidence="8 12">Phosphoribosyl-aminoimidazole synthetase</fullName>
    </alternativeName>
</protein>
<evidence type="ECO:0000256" key="2">
    <source>
        <dbReference type="ARBA" id="ARBA00010280"/>
    </source>
</evidence>
<dbReference type="InterPro" id="IPR016188">
    <property type="entry name" value="PurM-like_N"/>
</dbReference>
<dbReference type="SUPFAM" id="SSF55326">
    <property type="entry name" value="PurM N-terminal domain-like"/>
    <property type="match status" value="1"/>
</dbReference>
<dbReference type="InterPro" id="IPR004733">
    <property type="entry name" value="PurM_cligase"/>
</dbReference>
<dbReference type="Proteomes" id="UP001314241">
    <property type="component" value="Unassembled WGS sequence"/>
</dbReference>
<dbReference type="Gene3D" id="3.30.1330.10">
    <property type="entry name" value="PurM-like, N-terminal domain"/>
    <property type="match status" value="1"/>
</dbReference>
<comment type="similarity">
    <text evidence="2 12">Belongs to the AIR synthase family.</text>
</comment>
<proteinExistence type="inferred from homology"/>
<dbReference type="GO" id="GO:0004641">
    <property type="term" value="F:phosphoribosylformylglycinamidine cyclo-ligase activity"/>
    <property type="evidence" value="ECO:0007669"/>
    <property type="project" value="UniProtKB-EC"/>
</dbReference>
<dbReference type="EC" id="6.3.3.1" evidence="3 12"/>
<dbReference type="InterPro" id="IPR036921">
    <property type="entry name" value="PurM-like_N_sf"/>
</dbReference>
<evidence type="ECO:0000256" key="3">
    <source>
        <dbReference type="ARBA" id="ARBA00013047"/>
    </source>
</evidence>
<keyword evidence="16" id="KW-1185">Reference proteome</keyword>
<reference evidence="15 16" key="1">
    <citation type="submission" date="2024-01" db="EMBL/GenBank/DDBJ databases">
        <authorList>
            <person name="Botero Cardona J."/>
        </authorList>
    </citation>
    <scope>NUCLEOTIDE SEQUENCE [LARGE SCALE GENOMIC DNA]</scope>
    <source>
        <strain evidence="15 16">LMG 33000</strain>
    </source>
</reference>
<feature type="domain" description="PurM-like N-terminal" evidence="13">
    <location>
        <begin position="59"/>
        <end position="162"/>
    </location>
</feature>
<comment type="subcellular location">
    <subcellularLocation>
        <location evidence="12">Cytoplasm</location>
    </subcellularLocation>
</comment>
<dbReference type="Gene3D" id="3.90.650.10">
    <property type="entry name" value="PurM-like C-terminal domain"/>
    <property type="match status" value="1"/>
</dbReference>
<evidence type="ECO:0000256" key="10">
    <source>
        <dbReference type="ARBA" id="ARBA00033093"/>
    </source>
</evidence>
<dbReference type="PANTHER" id="PTHR10520">
    <property type="entry name" value="TRIFUNCTIONAL PURINE BIOSYNTHETIC PROTEIN ADENOSINE-3-RELATED"/>
    <property type="match status" value="1"/>
</dbReference>
<evidence type="ECO:0000256" key="1">
    <source>
        <dbReference type="ARBA" id="ARBA00004686"/>
    </source>
</evidence>
<dbReference type="CDD" id="cd02196">
    <property type="entry name" value="PurM"/>
    <property type="match status" value="1"/>
</dbReference>
<keyword evidence="5 12" id="KW-0436">Ligase</keyword>
<evidence type="ECO:0000256" key="5">
    <source>
        <dbReference type="ARBA" id="ARBA00022598"/>
    </source>
</evidence>
<dbReference type="PANTHER" id="PTHR10520:SF12">
    <property type="entry name" value="TRIFUNCTIONAL PURINE BIOSYNTHETIC PROTEIN ADENOSINE-3"/>
    <property type="match status" value="1"/>
</dbReference>
<evidence type="ECO:0000256" key="4">
    <source>
        <dbReference type="ARBA" id="ARBA00020367"/>
    </source>
</evidence>
<dbReference type="RefSeq" id="WP_349641451.1">
    <property type="nucleotide sequence ID" value="NZ_CAWVOH010000001.1"/>
</dbReference>
<keyword evidence="7 12" id="KW-0067">ATP-binding</keyword>
<comment type="catalytic activity">
    <reaction evidence="11 12">
        <text>2-formamido-N(1)-(5-O-phospho-beta-D-ribosyl)acetamidine + ATP = 5-amino-1-(5-phospho-beta-D-ribosyl)imidazole + ADP + phosphate + H(+)</text>
        <dbReference type="Rhea" id="RHEA:23032"/>
        <dbReference type="ChEBI" id="CHEBI:15378"/>
        <dbReference type="ChEBI" id="CHEBI:30616"/>
        <dbReference type="ChEBI" id="CHEBI:43474"/>
        <dbReference type="ChEBI" id="CHEBI:137981"/>
        <dbReference type="ChEBI" id="CHEBI:147287"/>
        <dbReference type="ChEBI" id="CHEBI:456216"/>
        <dbReference type="EC" id="6.3.3.1"/>
    </reaction>
</comment>
<keyword evidence="12" id="KW-0963">Cytoplasm</keyword>
<evidence type="ECO:0000256" key="11">
    <source>
        <dbReference type="ARBA" id="ARBA00049057"/>
    </source>
</evidence>